<feature type="region of interest" description="Disordered" evidence="1">
    <location>
        <begin position="403"/>
        <end position="467"/>
    </location>
</feature>
<protein>
    <submittedName>
        <fullName evidence="2">Uncharacterized protein</fullName>
    </submittedName>
</protein>
<feature type="compositionally biased region" description="Polar residues" evidence="1">
    <location>
        <begin position="502"/>
        <end position="521"/>
    </location>
</feature>
<proteinExistence type="predicted"/>
<organism evidence="2 3">
    <name type="scientific">Sistotremastrum suecicum HHB10207 ss-3</name>
    <dbReference type="NCBI Taxonomy" id="1314776"/>
    <lineage>
        <taxon>Eukaryota</taxon>
        <taxon>Fungi</taxon>
        <taxon>Dikarya</taxon>
        <taxon>Basidiomycota</taxon>
        <taxon>Agaricomycotina</taxon>
        <taxon>Agaricomycetes</taxon>
        <taxon>Sistotremastrales</taxon>
        <taxon>Sistotremastraceae</taxon>
        <taxon>Sistotremastrum</taxon>
    </lineage>
</organism>
<accession>A0A165WS57</accession>
<reference evidence="2 3" key="1">
    <citation type="journal article" date="2016" name="Mol. Biol. Evol.">
        <title>Comparative Genomics of Early-Diverging Mushroom-Forming Fungi Provides Insights into the Origins of Lignocellulose Decay Capabilities.</title>
        <authorList>
            <person name="Nagy L.G."/>
            <person name="Riley R."/>
            <person name="Tritt A."/>
            <person name="Adam C."/>
            <person name="Daum C."/>
            <person name="Floudas D."/>
            <person name="Sun H."/>
            <person name="Yadav J.S."/>
            <person name="Pangilinan J."/>
            <person name="Larsson K.H."/>
            <person name="Matsuura K."/>
            <person name="Barry K."/>
            <person name="Labutti K."/>
            <person name="Kuo R."/>
            <person name="Ohm R.A."/>
            <person name="Bhattacharya S.S."/>
            <person name="Shirouzu T."/>
            <person name="Yoshinaga Y."/>
            <person name="Martin F.M."/>
            <person name="Grigoriev I.V."/>
            <person name="Hibbett D.S."/>
        </authorList>
    </citation>
    <scope>NUCLEOTIDE SEQUENCE [LARGE SCALE GENOMIC DNA]</scope>
    <source>
        <strain evidence="2 3">HHB10207 ss-3</strain>
    </source>
</reference>
<dbReference type="Proteomes" id="UP000076798">
    <property type="component" value="Unassembled WGS sequence"/>
</dbReference>
<evidence type="ECO:0000313" key="2">
    <source>
        <dbReference type="EMBL" id="KZT31470.1"/>
    </source>
</evidence>
<feature type="compositionally biased region" description="Low complexity" evidence="1">
    <location>
        <begin position="94"/>
        <end position="117"/>
    </location>
</feature>
<sequence length="1138" mass="124462">MPDFSSSLGVCRNRGCKKWHSGGPGCHFYEPANANIDVSNVKEHDLMGEPCISCGCPAQTHCKPVDRPPPPPPNRPQVHTRPAQPQDPPPPYSRAPQQALPQAAPPASAYQSSARAAPPLPPSVTQSTIAPTVGAMYPGLAPAPAPAPAPAATPGDPWLAVIQQREQGLADALATLPEQTAYRNLGEHSRATSGGSHKRKKPLRDAKGKGKASQKRQKVANEKEYKYIVVLLPDGRLVAGAQEKLQILAGTEAIRVRAIRKNHRQDGPGSPYGRAPLGFLTPTPERLGEYYDAGYTGAFEVKDNDSSILIDMKIKKALRHVEGFPHQEAHPYRFLRLKSGGHGRPSQLLYQVTGQASLQTAEGITPGLLKRIGVRRTNFPDELKPAKTKVVFISLRLQYPPLPSEDTNEWELMDPPPPLAVDDSDSDSEEGEFVVGDDVVEDEGEGDDDEEEASAEESEDDALNPLVPHARISIGEREAEGEAMQTDSWQPYTPALWEREGQSSSVQDDSPAVTCSTSGTAPSRDVVASPSVLATITPTPLEVEFQSPVTTGLFPKFLVTGNCDRPVATSVRLPNTTSHVDWTLELYLEETSIAKEKPQSKSSKTAIAGNTILDDVDVGLKPGALKDLINLERKELTVDDLIEIAIAGLAEAEVTHAAIANVEDPKTPRSWYPSDGSLPYWAGEVCDRYHALDDSVTKVGMGRDGDVKAARMFLGELQKYLIAFPLKSVPILTDTNTLRRFLEEKVVFGFFGLLRHITVMRSAITVLTRRWILESLFDEARMEIIALCMVISDVYLAVSHFKSESTTTLTKTIPSRVWLDRAPFGQLGRYIAAEDNNLQPSGTAYVVACLQLPIRANVKPDDAAMFEQAFRKDFGKPNRAGVINFKTMHRGVAGKNGQGGMTDIVLMFQKFLDDVPESVDGYEELDAVFDEWATVFIKTIDSDRTRRGLPIWGEGECEERNEEVAEQEQEQEEIDPAIKASEVVPRLNISVTEEDVDDVRVRRTEATEMVELSQADIDAGGDLNKASSAESVIAGGAGGWQPDIPSTIGAETRANLLEAAKIWSYSDLTVYLAAHWKHPLREVPRGVLKAKNKRKGLEGLLEAYKDHEGDEYQSASWARVRPVLQAIIEHRLGSPATP</sequence>
<dbReference type="PANTHER" id="PTHR48125:SF12">
    <property type="entry name" value="AT HOOK TRANSCRIPTION FACTOR FAMILY-RELATED"/>
    <property type="match status" value="1"/>
</dbReference>
<gene>
    <name evidence="2" type="ORF">SISSUDRAFT_1067730</name>
</gene>
<feature type="region of interest" description="Disordered" evidence="1">
    <location>
        <begin position="62"/>
        <end position="127"/>
    </location>
</feature>
<dbReference type="AlphaFoldDB" id="A0A165WS57"/>
<dbReference type="PANTHER" id="PTHR48125">
    <property type="entry name" value="LP07818P1"/>
    <property type="match status" value="1"/>
</dbReference>
<name>A0A165WS57_9AGAM</name>
<feature type="region of interest" description="Disordered" evidence="1">
    <location>
        <begin position="498"/>
        <end position="525"/>
    </location>
</feature>
<evidence type="ECO:0000313" key="3">
    <source>
        <dbReference type="Proteomes" id="UP000076798"/>
    </source>
</evidence>
<evidence type="ECO:0000256" key="1">
    <source>
        <dbReference type="SAM" id="MobiDB-lite"/>
    </source>
</evidence>
<dbReference type="EMBL" id="KV428567">
    <property type="protein sequence ID" value="KZT31470.1"/>
    <property type="molecule type" value="Genomic_DNA"/>
</dbReference>
<feature type="compositionally biased region" description="Acidic residues" evidence="1">
    <location>
        <begin position="438"/>
        <end position="462"/>
    </location>
</feature>
<keyword evidence="3" id="KW-1185">Reference proteome</keyword>
<feature type="compositionally biased region" description="Basic residues" evidence="1">
    <location>
        <begin position="209"/>
        <end position="218"/>
    </location>
</feature>
<feature type="region of interest" description="Disordered" evidence="1">
    <location>
        <begin position="181"/>
        <end position="218"/>
    </location>
</feature>
<feature type="compositionally biased region" description="Acidic residues" evidence="1">
    <location>
        <begin position="422"/>
        <end position="432"/>
    </location>
</feature>